<reference evidence="3" key="1">
    <citation type="submission" date="2021-06" db="EMBL/GenBank/DDBJ databases">
        <authorList>
            <person name="Kallberg Y."/>
            <person name="Tangrot J."/>
            <person name="Rosling A."/>
        </authorList>
    </citation>
    <scope>NUCLEOTIDE SEQUENCE</scope>
    <source>
        <strain evidence="3">87-6 pot B 2015</strain>
    </source>
</reference>
<gene>
    <name evidence="3" type="ORF">FMOSSE_LOCUS12592</name>
</gene>
<dbReference type="AlphaFoldDB" id="A0A9N9EK12"/>
<evidence type="ECO:0000256" key="1">
    <source>
        <dbReference type="SAM" id="MobiDB-lite"/>
    </source>
</evidence>
<accession>A0A9N9EK12</accession>
<name>A0A9N9EK12_FUNMO</name>
<protein>
    <submittedName>
        <fullName evidence="3">4124_t:CDS:1</fullName>
    </submittedName>
</protein>
<dbReference type="EMBL" id="CAJVPP010006172">
    <property type="protein sequence ID" value="CAG8674841.1"/>
    <property type="molecule type" value="Genomic_DNA"/>
</dbReference>
<feature type="region of interest" description="Disordered" evidence="1">
    <location>
        <begin position="193"/>
        <end position="280"/>
    </location>
</feature>
<feature type="transmembrane region" description="Helical" evidence="2">
    <location>
        <begin position="135"/>
        <end position="154"/>
    </location>
</feature>
<keyword evidence="2" id="KW-0812">Transmembrane</keyword>
<dbReference type="Proteomes" id="UP000789375">
    <property type="component" value="Unassembled WGS sequence"/>
</dbReference>
<evidence type="ECO:0000313" key="3">
    <source>
        <dbReference type="EMBL" id="CAG8674841.1"/>
    </source>
</evidence>
<evidence type="ECO:0000256" key="2">
    <source>
        <dbReference type="SAM" id="Phobius"/>
    </source>
</evidence>
<organism evidence="3 4">
    <name type="scientific">Funneliformis mosseae</name>
    <name type="common">Endomycorrhizal fungus</name>
    <name type="synonym">Glomus mosseae</name>
    <dbReference type="NCBI Taxonomy" id="27381"/>
    <lineage>
        <taxon>Eukaryota</taxon>
        <taxon>Fungi</taxon>
        <taxon>Fungi incertae sedis</taxon>
        <taxon>Mucoromycota</taxon>
        <taxon>Glomeromycotina</taxon>
        <taxon>Glomeromycetes</taxon>
        <taxon>Glomerales</taxon>
        <taxon>Glomeraceae</taxon>
        <taxon>Funneliformis</taxon>
    </lineage>
</organism>
<keyword evidence="2" id="KW-0472">Membrane</keyword>
<evidence type="ECO:0000313" key="4">
    <source>
        <dbReference type="Proteomes" id="UP000789375"/>
    </source>
</evidence>
<feature type="compositionally biased region" description="Acidic residues" evidence="1">
    <location>
        <begin position="238"/>
        <end position="251"/>
    </location>
</feature>
<comment type="caution">
    <text evidence="3">The sequence shown here is derived from an EMBL/GenBank/DDBJ whole genome shotgun (WGS) entry which is preliminary data.</text>
</comment>
<keyword evidence="4" id="KW-1185">Reference proteome</keyword>
<feature type="compositionally biased region" description="Basic and acidic residues" evidence="1">
    <location>
        <begin position="193"/>
        <end position="212"/>
    </location>
</feature>
<proteinExistence type="predicted"/>
<sequence length="670" mass="77573">MVNHAEKIFSEGSFEYLEYFKERKPNEWKELDFLIWMNEKGESLFPTNIKSQDRQERWHKYFKELLNYVISRCRSVDSEDYDLNTFATNALNSAIRLQQRLDISLLETWLDSRPGHAAEDISLLETWLDSRPEHMAVCTFGMMASYLIVVWWLLVTMQKEHQSLKNQEALIIAKDSFRQVEWMAARNNDTRDRFWGKGRSEVTSSDDYKSQEEMEPVSPSPTPSKPVTPIKRTRLEQWEESDDVIEGEETPGEEKDLTSKHPKRRRPHSVSATIPKAPLLSLIDHEDEEDAPLPDEATLLFGQAENKWVLPSGKNVGEIFVEKIGNNSEAFKHKKRPTAIEKATLRYGASNIIDLSAHMKGWFTIEDKKFMTKKHEAVLRVPDLPEDVNTFILTVEDMVRRREVKKAHGMCLKKIDESDEKSCMYKVGKIYSDFIFKSKNTDNILSCGGHNESTEIDAILKACWYIIEALMEGSQIHSKWGESFCPPSRSDAYSKGRRCDVRFLTRSGKDLGEWEFAARATAAKVIGDRCRSARINQSILNNLLGFNWTDEQIDGVNVPFLQIAGTSGQMLLIDLTQEYYVVFPGGRFELPTNLQQIGRLKGSIQVLKYCMDMYGERDRAIESLQIYYHPFDEIFGVDDVVPTHRKFQHIRKPWWTQKTQLEYRANQTLE</sequence>
<keyword evidence="2" id="KW-1133">Transmembrane helix</keyword>